<evidence type="ECO:0000313" key="3">
    <source>
        <dbReference type="Proteomes" id="UP001270362"/>
    </source>
</evidence>
<keyword evidence="1" id="KW-0812">Transmembrane</keyword>
<dbReference type="AlphaFoldDB" id="A0AAE1CFZ5"/>
<feature type="transmembrane region" description="Helical" evidence="1">
    <location>
        <begin position="104"/>
        <end position="125"/>
    </location>
</feature>
<feature type="transmembrane region" description="Helical" evidence="1">
    <location>
        <begin position="35"/>
        <end position="53"/>
    </location>
</feature>
<dbReference type="Proteomes" id="UP001270362">
    <property type="component" value="Unassembled WGS sequence"/>
</dbReference>
<gene>
    <name evidence="2" type="ORF">B0T22DRAFT_30089</name>
</gene>
<proteinExistence type="predicted"/>
<feature type="transmembrane region" description="Helical" evidence="1">
    <location>
        <begin position="6"/>
        <end position="23"/>
    </location>
</feature>
<reference evidence="2" key="2">
    <citation type="submission" date="2023-06" db="EMBL/GenBank/DDBJ databases">
        <authorList>
            <consortium name="Lawrence Berkeley National Laboratory"/>
            <person name="Haridas S."/>
            <person name="Hensen N."/>
            <person name="Bonometti L."/>
            <person name="Westerberg I."/>
            <person name="Brannstrom I.O."/>
            <person name="Guillou S."/>
            <person name="Cros-Aarteil S."/>
            <person name="Calhoun S."/>
            <person name="Kuo A."/>
            <person name="Mondo S."/>
            <person name="Pangilinan J."/>
            <person name="Riley R."/>
            <person name="Labutti K."/>
            <person name="Andreopoulos B."/>
            <person name="Lipzen A."/>
            <person name="Chen C."/>
            <person name="Yanf M."/>
            <person name="Daum C."/>
            <person name="Ng V."/>
            <person name="Clum A."/>
            <person name="Steindorff A."/>
            <person name="Ohm R."/>
            <person name="Martin F."/>
            <person name="Silar P."/>
            <person name="Natvig D."/>
            <person name="Lalanne C."/>
            <person name="Gautier V."/>
            <person name="Ament-Velasquez S.L."/>
            <person name="Kruys A."/>
            <person name="Hutchinson M.I."/>
            <person name="Powell A.J."/>
            <person name="Barry K."/>
            <person name="Miller A.N."/>
            <person name="Grigoriev I.V."/>
            <person name="Debuchy R."/>
            <person name="Gladieux P."/>
            <person name="Thoren M.H."/>
            <person name="Johannesson H."/>
        </authorList>
    </citation>
    <scope>NUCLEOTIDE SEQUENCE</scope>
    <source>
        <strain evidence="2">CBS 314.62</strain>
    </source>
</reference>
<reference evidence="2" key="1">
    <citation type="journal article" date="2023" name="Mol. Phylogenet. Evol.">
        <title>Genome-scale phylogeny and comparative genomics of the fungal order Sordariales.</title>
        <authorList>
            <person name="Hensen N."/>
            <person name="Bonometti L."/>
            <person name="Westerberg I."/>
            <person name="Brannstrom I.O."/>
            <person name="Guillou S."/>
            <person name="Cros-Aarteil S."/>
            <person name="Calhoun S."/>
            <person name="Haridas S."/>
            <person name="Kuo A."/>
            <person name="Mondo S."/>
            <person name="Pangilinan J."/>
            <person name="Riley R."/>
            <person name="LaButti K."/>
            <person name="Andreopoulos B."/>
            <person name="Lipzen A."/>
            <person name="Chen C."/>
            <person name="Yan M."/>
            <person name="Daum C."/>
            <person name="Ng V."/>
            <person name="Clum A."/>
            <person name="Steindorff A."/>
            <person name="Ohm R.A."/>
            <person name="Martin F."/>
            <person name="Silar P."/>
            <person name="Natvig D.O."/>
            <person name="Lalanne C."/>
            <person name="Gautier V."/>
            <person name="Ament-Velasquez S.L."/>
            <person name="Kruys A."/>
            <person name="Hutchinson M.I."/>
            <person name="Powell A.J."/>
            <person name="Barry K."/>
            <person name="Miller A.N."/>
            <person name="Grigoriev I.V."/>
            <person name="Debuchy R."/>
            <person name="Gladieux P."/>
            <person name="Hiltunen Thoren M."/>
            <person name="Johannesson H."/>
        </authorList>
    </citation>
    <scope>NUCLEOTIDE SEQUENCE</scope>
    <source>
        <strain evidence="2">CBS 314.62</strain>
    </source>
</reference>
<protein>
    <submittedName>
        <fullName evidence="2">Uncharacterized protein</fullName>
    </submittedName>
</protein>
<feature type="transmembrane region" description="Helical" evidence="1">
    <location>
        <begin position="73"/>
        <end position="92"/>
    </location>
</feature>
<keyword evidence="1" id="KW-1133">Transmembrane helix</keyword>
<sequence length="147" mass="16457">MTLTVWALHGYEQLFAIFITVACMQSTYEANLDGFCVWLGFFTCSPCIVWLYVKCSGASRRYTHNTPPPESGFGYYIYCVLSNCLFFFPFCVVKATETGSCFGLAYTPFSFFLSPLFFSFLFVAFGNKKNKSQSGRLAGRQAGGLCI</sequence>
<evidence type="ECO:0000256" key="1">
    <source>
        <dbReference type="SAM" id="Phobius"/>
    </source>
</evidence>
<keyword evidence="3" id="KW-1185">Reference proteome</keyword>
<accession>A0AAE1CFZ5</accession>
<comment type="caution">
    <text evidence="2">The sequence shown here is derived from an EMBL/GenBank/DDBJ whole genome shotgun (WGS) entry which is preliminary data.</text>
</comment>
<name>A0AAE1CFZ5_9PEZI</name>
<dbReference type="EMBL" id="JAULSO010000001">
    <property type="protein sequence ID" value="KAK3692889.1"/>
    <property type="molecule type" value="Genomic_DNA"/>
</dbReference>
<keyword evidence="1" id="KW-0472">Membrane</keyword>
<evidence type="ECO:0000313" key="2">
    <source>
        <dbReference type="EMBL" id="KAK3692889.1"/>
    </source>
</evidence>
<organism evidence="2 3">
    <name type="scientific">Podospora appendiculata</name>
    <dbReference type="NCBI Taxonomy" id="314037"/>
    <lineage>
        <taxon>Eukaryota</taxon>
        <taxon>Fungi</taxon>
        <taxon>Dikarya</taxon>
        <taxon>Ascomycota</taxon>
        <taxon>Pezizomycotina</taxon>
        <taxon>Sordariomycetes</taxon>
        <taxon>Sordariomycetidae</taxon>
        <taxon>Sordariales</taxon>
        <taxon>Podosporaceae</taxon>
        <taxon>Podospora</taxon>
    </lineage>
</organism>